<dbReference type="PANTHER" id="PTHR10724:SF10">
    <property type="entry name" value="S1 RNA-BINDING DOMAIN-CONTAINING PROTEIN 1"/>
    <property type="match status" value="1"/>
</dbReference>
<dbReference type="Pfam" id="PF16921">
    <property type="entry name" value="Tex_YqgF"/>
    <property type="match status" value="1"/>
</dbReference>
<dbReference type="AlphaFoldDB" id="D5EDN9"/>
<dbReference type="Pfam" id="PF22706">
    <property type="entry name" value="Tex_central_region"/>
    <property type="match status" value="1"/>
</dbReference>
<dbReference type="GO" id="GO:0003735">
    <property type="term" value="F:structural constituent of ribosome"/>
    <property type="evidence" value="ECO:0007669"/>
    <property type="project" value="TreeGrafter"/>
</dbReference>
<dbReference type="InterPro" id="IPR023319">
    <property type="entry name" value="Tex-like_HTH_dom_sf"/>
</dbReference>
<dbReference type="InterPro" id="IPR012337">
    <property type="entry name" value="RNaseH-like_sf"/>
</dbReference>
<gene>
    <name evidence="2" type="ordered locus">Amico_0535</name>
</gene>
<dbReference type="GO" id="GO:0003729">
    <property type="term" value="F:mRNA binding"/>
    <property type="evidence" value="ECO:0007669"/>
    <property type="project" value="UniProtKB-ARBA"/>
</dbReference>
<dbReference type="InterPro" id="IPR055179">
    <property type="entry name" value="Tex-like_central_region"/>
</dbReference>
<dbReference type="InterPro" id="IPR044146">
    <property type="entry name" value="S1_Tex"/>
</dbReference>
<dbReference type="RefSeq" id="WP_013047937.1">
    <property type="nucleotide sequence ID" value="NC_014011.1"/>
</dbReference>
<dbReference type="InterPro" id="IPR032639">
    <property type="entry name" value="Tex_YqgF"/>
</dbReference>
<dbReference type="Gene3D" id="2.40.50.140">
    <property type="entry name" value="Nucleic acid-binding proteins"/>
    <property type="match status" value="1"/>
</dbReference>
<dbReference type="GO" id="GO:0006412">
    <property type="term" value="P:translation"/>
    <property type="evidence" value="ECO:0007669"/>
    <property type="project" value="TreeGrafter"/>
</dbReference>
<sequence length="718" mass="79934">MVQQKLNLVLAISTEMKISSAQIEAVFSLLDEGCTIPFIARYRKEATGSLDEVSIARIRDRREELLELEKRRLAILKSLEDREILTDELAQAINGAANLTTLEDTYLPYRPKRKTRASMALEKGLALLAENIMAQDGCNPRHEAKAFIDVEKGVESIEEALKGALDIIAERVSENSEARNVCRRIFARHSYITSALVSEKENEAAKYKDYFSWKERAIEAPSHRILALFRGENEGMLSLKIQPDEMLCLSALKKLFIKTKGEEADLFEEAITDGYKRLLSPSMETELRNALKKRADEEAISVFAQNIREILMTPPLGYKNILAVDPGFRTGCKVVCLNRQGSLIFTDTIYPHPPINRQEESAKKIRETVNKFSIEAIAIGNGTAGRETETFIKTLNLPQNIITTMVNESGASVYSASEIARKEFPDHDVTVRGAVSIGRRLMDPLAELIKIDPRSLGVGQYQHDVDQKALKRALDDAVMSCVNAVGVDINTASRELLTFVSGVGPQLAANIVKYREENGLFNTRNDLKKVPRLGPKSFQQCAGFLRIQGGVNPLDSSAVHPENYALVKNMASDLNTTVKELMGKAEIRQRIDITRYVKGEIGLPTLKDIMEELEKPGRDPRCIFEEFSFVDGITDISHLKKGMVLPGIITNVTAFGAFVDIGVHQDGLVHISALSDKYISSPHAVVSPGQQVKVIVMDIDMDRKRISLSMKTSDLEEK</sequence>
<dbReference type="STRING" id="572547.Amico_0535"/>
<dbReference type="Gene3D" id="3.30.420.140">
    <property type="entry name" value="YqgF/RNase H-like domain"/>
    <property type="match status" value="1"/>
</dbReference>
<dbReference type="FunFam" id="2.40.50.140:FF:000051">
    <property type="entry name" value="RNA-binding transcriptional accessory protein"/>
    <property type="match status" value="1"/>
</dbReference>
<organism evidence="2 3">
    <name type="scientific">Aminobacterium colombiense (strain DSM 12261 / ALA-1)</name>
    <dbReference type="NCBI Taxonomy" id="572547"/>
    <lineage>
        <taxon>Bacteria</taxon>
        <taxon>Thermotogati</taxon>
        <taxon>Synergistota</taxon>
        <taxon>Synergistia</taxon>
        <taxon>Synergistales</taxon>
        <taxon>Aminobacteriaceae</taxon>
        <taxon>Aminobacterium</taxon>
    </lineage>
</organism>
<dbReference type="InterPro" id="IPR012340">
    <property type="entry name" value="NA-bd_OB-fold"/>
</dbReference>
<dbReference type="SUPFAM" id="SSF158832">
    <property type="entry name" value="Tex N-terminal region-like"/>
    <property type="match status" value="1"/>
</dbReference>
<dbReference type="OrthoDB" id="9804714at2"/>
<dbReference type="InterPro" id="IPR041692">
    <property type="entry name" value="HHH_9"/>
</dbReference>
<dbReference type="KEGG" id="aco:Amico_0535"/>
<dbReference type="PANTHER" id="PTHR10724">
    <property type="entry name" value="30S RIBOSOMAL PROTEIN S1"/>
    <property type="match status" value="1"/>
</dbReference>
<dbReference type="Proteomes" id="UP000002366">
    <property type="component" value="Chromosome"/>
</dbReference>
<proteinExistence type="predicted"/>
<dbReference type="eggNOG" id="COG2183">
    <property type="taxonomic scope" value="Bacteria"/>
</dbReference>
<reference evidence="2 3" key="1">
    <citation type="journal article" date="2010" name="Stand. Genomic Sci.">
        <title>Complete genome sequence of Aminobacterium colombiense type strain (ALA-1).</title>
        <authorList>
            <person name="Chertkov O."/>
            <person name="Sikorski J."/>
            <person name="Brambilla E."/>
            <person name="Lapidus A."/>
            <person name="Copeland A."/>
            <person name="Glavina Del Rio T."/>
            <person name="Nolan M."/>
            <person name="Lucas S."/>
            <person name="Tice H."/>
            <person name="Cheng J.F."/>
            <person name="Han C."/>
            <person name="Detter J.C."/>
            <person name="Bruce D."/>
            <person name="Tapia R."/>
            <person name="Goodwin L."/>
            <person name="Pitluck S."/>
            <person name="Liolios K."/>
            <person name="Ivanova N."/>
            <person name="Mavromatis K."/>
            <person name="Ovchinnikova G."/>
            <person name="Pati A."/>
            <person name="Chen A."/>
            <person name="Palaniappan K."/>
            <person name="Land M."/>
            <person name="Hauser L."/>
            <person name="Chang Y.J."/>
            <person name="Jeffries C.D."/>
            <person name="Spring S."/>
            <person name="Rohde M."/>
            <person name="Goker M."/>
            <person name="Bristow J."/>
            <person name="Eisen J.A."/>
            <person name="Markowitz V."/>
            <person name="Hugenholtz P."/>
            <person name="Kyrpides N.C."/>
            <person name="Klenk H.P."/>
        </authorList>
    </citation>
    <scope>NUCLEOTIDE SEQUENCE [LARGE SCALE GENOMIC DNA]</scope>
    <source>
        <strain evidence="3">DSM 12261 / ALA-1</strain>
    </source>
</reference>
<keyword evidence="3" id="KW-1185">Reference proteome</keyword>
<dbReference type="FunFam" id="1.10.150.310:FF:000001">
    <property type="entry name" value="RNA-binding transcriptional accessory protein"/>
    <property type="match status" value="1"/>
</dbReference>
<dbReference type="FunFam" id="3.30.420.140:FF:000001">
    <property type="entry name" value="RNA-binding transcriptional accessory protein"/>
    <property type="match status" value="1"/>
</dbReference>
<dbReference type="CDD" id="cd05685">
    <property type="entry name" value="S1_Tex"/>
    <property type="match status" value="1"/>
</dbReference>
<dbReference type="Pfam" id="PF17674">
    <property type="entry name" value="HHH_9"/>
    <property type="match status" value="1"/>
</dbReference>
<dbReference type="Pfam" id="PF12836">
    <property type="entry name" value="HHH_3"/>
    <property type="match status" value="1"/>
</dbReference>
<evidence type="ECO:0000259" key="1">
    <source>
        <dbReference type="PROSITE" id="PS50126"/>
    </source>
</evidence>
<dbReference type="SUPFAM" id="SSF47781">
    <property type="entry name" value="RuvA domain 2-like"/>
    <property type="match status" value="2"/>
</dbReference>
<dbReference type="InterPro" id="IPR023323">
    <property type="entry name" value="Tex-like_dom_sf"/>
</dbReference>
<dbReference type="Pfam" id="PF00575">
    <property type="entry name" value="S1"/>
    <property type="match status" value="1"/>
</dbReference>
<dbReference type="InterPro" id="IPR006641">
    <property type="entry name" value="YqgF/RNaseH-like_dom"/>
</dbReference>
<dbReference type="Gene3D" id="1.10.150.310">
    <property type="entry name" value="Tex RuvX-like domain-like"/>
    <property type="match status" value="1"/>
</dbReference>
<dbReference type="SMART" id="SM00732">
    <property type="entry name" value="YqgFc"/>
    <property type="match status" value="1"/>
</dbReference>
<dbReference type="InterPro" id="IPR018974">
    <property type="entry name" value="Tex-like_N"/>
</dbReference>
<dbReference type="EMBL" id="CP001997">
    <property type="protein sequence ID" value="ADE56671.1"/>
    <property type="molecule type" value="Genomic_DNA"/>
</dbReference>
<feature type="domain" description="S1 motif" evidence="1">
    <location>
        <begin position="642"/>
        <end position="711"/>
    </location>
</feature>
<dbReference type="InterPro" id="IPR037027">
    <property type="entry name" value="YqgF/RNaseH-like_dom_sf"/>
</dbReference>
<name>D5EDN9_AMICL</name>
<dbReference type="InterPro" id="IPR003029">
    <property type="entry name" value="S1_domain"/>
</dbReference>
<dbReference type="GO" id="GO:0006139">
    <property type="term" value="P:nucleobase-containing compound metabolic process"/>
    <property type="evidence" value="ECO:0007669"/>
    <property type="project" value="InterPro"/>
</dbReference>
<dbReference type="FunFam" id="1.10.10.650:FF:000001">
    <property type="entry name" value="S1 RNA-binding domain 1"/>
    <property type="match status" value="1"/>
</dbReference>
<dbReference type="SUPFAM" id="SSF53098">
    <property type="entry name" value="Ribonuclease H-like"/>
    <property type="match status" value="1"/>
</dbReference>
<dbReference type="SUPFAM" id="SSF50249">
    <property type="entry name" value="Nucleic acid-binding proteins"/>
    <property type="match status" value="1"/>
</dbReference>
<dbReference type="Gene3D" id="1.10.3500.10">
    <property type="entry name" value="Tex N-terminal region-like"/>
    <property type="match status" value="1"/>
</dbReference>
<dbReference type="InterPro" id="IPR010994">
    <property type="entry name" value="RuvA_2-like"/>
</dbReference>
<dbReference type="GO" id="GO:0005737">
    <property type="term" value="C:cytoplasm"/>
    <property type="evidence" value="ECO:0007669"/>
    <property type="project" value="UniProtKB-ARBA"/>
</dbReference>
<evidence type="ECO:0000313" key="3">
    <source>
        <dbReference type="Proteomes" id="UP000002366"/>
    </source>
</evidence>
<accession>D5EDN9</accession>
<dbReference type="PROSITE" id="PS50126">
    <property type="entry name" value="S1"/>
    <property type="match status" value="1"/>
</dbReference>
<dbReference type="Gene3D" id="1.10.10.650">
    <property type="entry name" value="RuvA domain 2-like"/>
    <property type="match status" value="1"/>
</dbReference>
<dbReference type="SMART" id="SM00316">
    <property type="entry name" value="S1"/>
    <property type="match status" value="1"/>
</dbReference>
<dbReference type="Pfam" id="PF09371">
    <property type="entry name" value="Tex_N"/>
    <property type="match status" value="1"/>
</dbReference>
<evidence type="ECO:0000313" key="2">
    <source>
        <dbReference type="EMBL" id="ADE56671.1"/>
    </source>
</evidence>
<dbReference type="InterPro" id="IPR050437">
    <property type="entry name" value="Ribos_protein_bS1-like"/>
</dbReference>
<protein>
    <submittedName>
        <fullName evidence="2">Tex-like protein protein-like protein</fullName>
    </submittedName>
</protein>
<dbReference type="HOGENOM" id="CLU_009833_0_2_0"/>